<organism evidence="1 2">
    <name type="scientific">Metabacillus idriensis</name>
    <dbReference type="NCBI Taxonomy" id="324768"/>
    <lineage>
        <taxon>Bacteria</taxon>
        <taxon>Bacillati</taxon>
        <taxon>Bacillota</taxon>
        <taxon>Bacilli</taxon>
        <taxon>Bacillales</taxon>
        <taxon>Bacillaceae</taxon>
        <taxon>Metabacillus</taxon>
    </lineage>
</organism>
<reference evidence="1 2" key="1">
    <citation type="submission" date="2019-11" db="EMBL/GenBank/DDBJ databases">
        <title>Bacillus idriensis genome.</title>
        <authorList>
            <person name="Konopka E.N."/>
            <person name="Newman J.D."/>
        </authorList>
    </citation>
    <scope>NUCLEOTIDE SEQUENCE [LARGE SCALE GENOMIC DNA]</scope>
    <source>
        <strain evidence="1 2">DSM 19097</strain>
    </source>
</reference>
<comment type="caution">
    <text evidence="1">The sequence shown here is derived from an EMBL/GenBank/DDBJ whole genome shotgun (WGS) entry which is preliminary data.</text>
</comment>
<dbReference type="AlphaFoldDB" id="A0A6I2MI21"/>
<evidence type="ECO:0000313" key="1">
    <source>
        <dbReference type="EMBL" id="MRX56726.1"/>
    </source>
</evidence>
<dbReference type="RefSeq" id="WP_154319670.1">
    <property type="nucleotide sequence ID" value="NZ_CAJGAA010000013.1"/>
</dbReference>
<keyword evidence="2" id="KW-1185">Reference proteome</keyword>
<evidence type="ECO:0000313" key="2">
    <source>
        <dbReference type="Proteomes" id="UP000441585"/>
    </source>
</evidence>
<proteinExistence type="predicted"/>
<protein>
    <submittedName>
        <fullName evidence="1">Uncharacterized protein</fullName>
    </submittedName>
</protein>
<dbReference type="EMBL" id="WKKF01000016">
    <property type="protein sequence ID" value="MRX56726.1"/>
    <property type="molecule type" value="Genomic_DNA"/>
</dbReference>
<name>A0A6I2MI21_9BACI</name>
<dbReference type="Proteomes" id="UP000441585">
    <property type="component" value="Unassembled WGS sequence"/>
</dbReference>
<gene>
    <name evidence="1" type="ORF">GJU41_22545</name>
</gene>
<accession>A0A6I2MI21</accession>
<sequence length="143" mass="16432">MYAFEKEILKRENPAIFCSYPYKVIPLSDQAKIAFAKHNKKSGPMESNANTVKKYLNVEKKPFVGMVSFPFDDPNEANFIRETKSRAIWKMTESGVPGVFHHDSGIKSYYVTLHEGKDFKIEVGEKIIHEQPQSLTFEDIKTL</sequence>